<dbReference type="Proteomes" id="UP001054821">
    <property type="component" value="Chromosome 8"/>
</dbReference>
<dbReference type="EMBL" id="JAJFAZ020000008">
    <property type="protein sequence ID" value="KAI5314403.1"/>
    <property type="molecule type" value="Genomic_DNA"/>
</dbReference>
<sequence>MAEVAAAQSTEALKATSIKSLAESPALNSVPSAYGFTINPNDEADPNDPEFAIPIIDMSLLTSGSPEHRPLTMGSLRAS</sequence>
<evidence type="ECO:0000313" key="2">
    <source>
        <dbReference type="Proteomes" id="UP001054821"/>
    </source>
</evidence>
<accession>A0AAD4UXC8</accession>
<reference evidence="1 2" key="1">
    <citation type="journal article" date="2022" name="G3 (Bethesda)">
        <title>Whole-genome sequence and methylome profiling of the almond [Prunus dulcis (Mill.) D.A. Webb] cultivar 'Nonpareil'.</title>
        <authorList>
            <person name="D'Amico-Willman K.M."/>
            <person name="Ouma W.Z."/>
            <person name="Meulia T."/>
            <person name="Sideli G.M."/>
            <person name="Gradziel T.M."/>
            <person name="Fresnedo-Ramirez J."/>
        </authorList>
    </citation>
    <scope>NUCLEOTIDE SEQUENCE [LARGE SCALE GENOMIC DNA]</scope>
    <source>
        <strain evidence="1">Clone GOH B32 T37-40</strain>
    </source>
</reference>
<evidence type="ECO:0000313" key="1">
    <source>
        <dbReference type="EMBL" id="KAI5314403.1"/>
    </source>
</evidence>
<gene>
    <name evidence="1" type="ORF">L3X38_043579</name>
</gene>
<protein>
    <submittedName>
        <fullName evidence="1">Uncharacterized protein</fullName>
    </submittedName>
</protein>
<dbReference type="AlphaFoldDB" id="A0AAD4UXC8"/>
<name>A0AAD4UXC8_PRUDU</name>
<comment type="caution">
    <text evidence="1">The sequence shown here is derived from an EMBL/GenBank/DDBJ whole genome shotgun (WGS) entry which is preliminary data.</text>
</comment>
<proteinExistence type="predicted"/>
<organism evidence="1 2">
    <name type="scientific">Prunus dulcis</name>
    <name type="common">Almond</name>
    <name type="synonym">Amygdalus dulcis</name>
    <dbReference type="NCBI Taxonomy" id="3755"/>
    <lineage>
        <taxon>Eukaryota</taxon>
        <taxon>Viridiplantae</taxon>
        <taxon>Streptophyta</taxon>
        <taxon>Embryophyta</taxon>
        <taxon>Tracheophyta</taxon>
        <taxon>Spermatophyta</taxon>
        <taxon>Magnoliopsida</taxon>
        <taxon>eudicotyledons</taxon>
        <taxon>Gunneridae</taxon>
        <taxon>Pentapetalae</taxon>
        <taxon>rosids</taxon>
        <taxon>fabids</taxon>
        <taxon>Rosales</taxon>
        <taxon>Rosaceae</taxon>
        <taxon>Amygdaloideae</taxon>
        <taxon>Amygdaleae</taxon>
        <taxon>Prunus</taxon>
    </lineage>
</organism>
<keyword evidence="2" id="KW-1185">Reference proteome</keyword>